<protein>
    <recommendedName>
        <fullName evidence="2">Transglycosylase SLT domain-containing protein</fullName>
    </recommendedName>
</protein>
<organism evidence="1">
    <name type="scientific">marine sediment metagenome</name>
    <dbReference type="NCBI Taxonomy" id="412755"/>
    <lineage>
        <taxon>unclassified sequences</taxon>
        <taxon>metagenomes</taxon>
        <taxon>ecological metagenomes</taxon>
    </lineage>
</organism>
<gene>
    <name evidence="1" type="ORF">LCGC14_2443270</name>
</gene>
<evidence type="ECO:0008006" key="2">
    <source>
        <dbReference type="Google" id="ProtNLM"/>
    </source>
</evidence>
<comment type="caution">
    <text evidence="1">The sequence shown here is derived from an EMBL/GenBank/DDBJ whole genome shotgun (WGS) entry which is preliminary data.</text>
</comment>
<sequence length="103" mass="11889">PDRLWFALAAYNIGLGHLEDARVITQKLGKNPDLWSDVRQSLPLLSKQKWYSETRYGYARGTEPVRYVQNIRRYLSIIFHHDEVSALPKPSIPDLDEKLPAAL</sequence>
<dbReference type="InterPro" id="IPR023346">
    <property type="entry name" value="Lysozyme-like_dom_sf"/>
</dbReference>
<dbReference type="EMBL" id="LAZR01037646">
    <property type="protein sequence ID" value="KKL21657.1"/>
    <property type="molecule type" value="Genomic_DNA"/>
</dbReference>
<reference evidence="1" key="1">
    <citation type="journal article" date="2015" name="Nature">
        <title>Complex archaea that bridge the gap between prokaryotes and eukaryotes.</title>
        <authorList>
            <person name="Spang A."/>
            <person name="Saw J.H."/>
            <person name="Jorgensen S.L."/>
            <person name="Zaremba-Niedzwiedzka K."/>
            <person name="Martijn J."/>
            <person name="Lind A.E."/>
            <person name="van Eijk R."/>
            <person name="Schleper C."/>
            <person name="Guy L."/>
            <person name="Ettema T.J."/>
        </authorList>
    </citation>
    <scope>NUCLEOTIDE SEQUENCE</scope>
</reference>
<feature type="non-terminal residue" evidence="1">
    <location>
        <position position="1"/>
    </location>
</feature>
<dbReference type="AlphaFoldDB" id="A0A0F9C5S1"/>
<evidence type="ECO:0000313" key="1">
    <source>
        <dbReference type="EMBL" id="KKL21657.1"/>
    </source>
</evidence>
<dbReference type="SUPFAM" id="SSF53955">
    <property type="entry name" value="Lysozyme-like"/>
    <property type="match status" value="1"/>
</dbReference>
<proteinExistence type="predicted"/>
<dbReference type="Gene3D" id="1.10.530.10">
    <property type="match status" value="1"/>
</dbReference>
<name>A0A0F9C5S1_9ZZZZ</name>
<accession>A0A0F9C5S1</accession>